<keyword evidence="3" id="KW-0285">Flavoprotein</keyword>
<comment type="cofactor">
    <cofactor evidence="1">
        <name>FAD</name>
        <dbReference type="ChEBI" id="CHEBI:57692"/>
    </cofactor>
</comment>
<dbReference type="OrthoDB" id="9802028at2"/>
<dbReference type="Pfam" id="PF02852">
    <property type="entry name" value="Pyr_redox_dim"/>
    <property type="match status" value="1"/>
</dbReference>
<accession>E0NP69</accession>
<dbReference type="InterPro" id="IPR036188">
    <property type="entry name" value="FAD/NAD-bd_sf"/>
</dbReference>
<evidence type="ECO:0000256" key="3">
    <source>
        <dbReference type="ARBA" id="ARBA00022630"/>
    </source>
</evidence>
<dbReference type="AlphaFoldDB" id="E0NP69"/>
<evidence type="ECO:0000313" key="6">
    <source>
        <dbReference type="EMBL" id="EFM24537.1"/>
    </source>
</evidence>
<dbReference type="RefSeq" id="WP_008902733.1">
    <property type="nucleotide sequence ID" value="NZ_GL397071.1"/>
</dbReference>
<dbReference type="SUPFAM" id="SSF52821">
    <property type="entry name" value="Rhodanese/Cell cycle control phosphatase"/>
    <property type="match status" value="1"/>
</dbReference>
<organism evidence="6 7">
    <name type="scientific">Peptoniphilus duerdenii ATCC BAA-1640</name>
    <dbReference type="NCBI Taxonomy" id="862517"/>
    <lineage>
        <taxon>Bacteria</taxon>
        <taxon>Bacillati</taxon>
        <taxon>Bacillota</taxon>
        <taxon>Tissierellia</taxon>
        <taxon>Tissierellales</taxon>
        <taxon>Peptoniphilaceae</taxon>
        <taxon>Peptoniphilus</taxon>
    </lineage>
</organism>
<dbReference type="PRINTS" id="PR00368">
    <property type="entry name" value="FADPNR"/>
</dbReference>
<dbReference type="PRINTS" id="PR00411">
    <property type="entry name" value="PNDRDTASEI"/>
</dbReference>
<dbReference type="SMART" id="SM00450">
    <property type="entry name" value="RHOD"/>
    <property type="match status" value="1"/>
</dbReference>
<dbReference type="Proteomes" id="UP000003280">
    <property type="component" value="Unassembled WGS sequence"/>
</dbReference>
<dbReference type="InterPro" id="IPR036873">
    <property type="entry name" value="Rhodanese-like_dom_sf"/>
</dbReference>
<evidence type="ECO:0000259" key="5">
    <source>
        <dbReference type="PROSITE" id="PS50206"/>
    </source>
</evidence>
<dbReference type="InterPro" id="IPR001763">
    <property type="entry name" value="Rhodanese-like_dom"/>
</dbReference>
<proteinExistence type="inferred from homology"/>
<dbReference type="Pfam" id="PF00581">
    <property type="entry name" value="Rhodanese"/>
    <property type="match status" value="1"/>
</dbReference>
<dbReference type="SUPFAM" id="SSF51905">
    <property type="entry name" value="FAD/NAD(P)-binding domain"/>
    <property type="match status" value="1"/>
</dbReference>
<dbReference type="EMBL" id="AEEH01000053">
    <property type="protein sequence ID" value="EFM24537.1"/>
    <property type="molecule type" value="Genomic_DNA"/>
</dbReference>
<comment type="similarity">
    <text evidence="2">Belongs to the class-III pyridine nucleotide-disulfide oxidoreductase family.</text>
</comment>
<dbReference type="SUPFAM" id="SSF55424">
    <property type="entry name" value="FAD/NAD-linked reductases, dimerisation (C-terminal) domain"/>
    <property type="match status" value="1"/>
</dbReference>
<dbReference type="HOGENOM" id="CLU_003291_1_2_9"/>
<gene>
    <name evidence="6" type="ORF">HMPREF9225_1958</name>
</gene>
<dbReference type="InterPro" id="IPR023753">
    <property type="entry name" value="FAD/NAD-binding_dom"/>
</dbReference>
<evidence type="ECO:0000313" key="7">
    <source>
        <dbReference type="Proteomes" id="UP000003280"/>
    </source>
</evidence>
<dbReference type="Pfam" id="PF07992">
    <property type="entry name" value="Pyr_redox_2"/>
    <property type="match status" value="1"/>
</dbReference>
<dbReference type="GO" id="GO:0016491">
    <property type="term" value="F:oxidoreductase activity"/>
    <property type="evidence" value="ECO:0007669"/>
    <property type="project" value="InterPro"/>
</dbReference>
<comment type="caution">
    <text evidence="6">The sequence shown here is derived from an EMBL/GenBank/DDBJ whole genome shotgun (WGS) entry which is preliminary data.</text>
</comment>
<reference evidence="6 7" key="1">
    <citation type="submission" date="2010-07" db="EMBL/GenBank/DDBJ databases">
        <authorList>
            <person name="Muzny D."/>
            <person name="Qin X."/>
            <person name="Deng J."/>
            <person name="Jiang H."/>
            <person name="Liu Y."/>
            <person name="Qu J."/>
            <person name="Song X.-Z."/>
            <person name="Zhang L."/>
            <person name="Thornton R."/>
            <person name="Coyle M."/>
            <person name="Francisco L."/>
            <person name="Jackson L."/>
            <person name="Javaid M."/>
            <person name="Korchina V."/>
            <person name="Kovar C."/>
            <person name="Mata R."/>
            <person name="Mathew T."/>
            <person name="Ngo R."/>
            <person name="Nguyen L."/>
            <person name="Nguyen N."/>
            <person name="Okwuonu G."/>
            <person name="Ongeri F."/>
            <person name="Pham C."/>
            <person name="Simmons D."/>
            <person name="Wilczek-Boney K."/>
            <person name="Hale W."/>
            <person name="Jakkamsetti A."/>
            <person name="Pham P."/>
            <person name="Ruth R."/>
            <person name="San Lucas F."/>
            <person name="Warren J."/>
            <person name="Zhang J."/>
            <person name="Zhao Z."/>
            <person name="Zhou C."/>
            <person name="Zhu D."/>
            <person name="Lee S."/>
            <person name="Bess C."/>
            <person name="Blankenburg K."/>
            <person name="Forbes L."/>
            <person name="Fu Q."/>
            <person name="Gubbala S."/>
            <person name="Hirani K."/>
            <person name="Jayaseelan J.C."/>
            <person name="Lara F."/>
            <person name="Munidasa M."/>
            <person name="Palculict T."/>
            <person name="Patil S."/>
            <person name="Pu L.-L."/>
            <person name="Saada N."/>
            <person name="Tang L."/>
            <person name="Weissenberger G."/>
            <person name="Zhu Y."/>
            <person name="Hemphill L."/>
            <person name="Shang Y."/>
            <person name="Youmans B."/>
            <person name="Ayvaz T."/>
            <person name="Ross M."/>
            <person name="Santibanez J."/>
            <person name="Aqrawi P."/>
            <person name="Gross S."/>
            <person name="Joshi V."/>
            <person name="Fowler G."/>
            <person name="Nazareth L."/>
            <person name="Reid J."/>
            <person name="Worley K."/>
            <person name="Petrosino J."/>
            <person name="Highlander S."/>
            <person name="Gibbs R."/>
        </authorList>
    </citation>
    <scope>NUCLEOTIDE SEQUENCE [LARGE SCALE GENOMIC DNA]</scope>
    <source>
        <strain evidence="6 7">ATCC BAA-1640</strain>
    </source>
</reference>
<dbReference type="eggNOG" id="COG0607">
    <property type="taxonomic scope" value="Bacteria"/>
</dbReference>
<keyword evidence="4" id="KW-0274">FAD</keyword>
<dbReference type="eggNOG" id="COG0446">
    <property type="taxonomic scope" value="Bacteria"/>
</dbReference>
<evidence type="ECO:0000256" key="1">
    <source>
        <dbReference type="ARBA" id="ARBA00001974"/>
    </source>
</evidence>
<keyword evidence="7" id="KW-1185">Reference proteome</keyword>
<evidence type="ECO:0000256" key="4">
    <source>
        <dbReference type="ARBA" id="ARBA00022827"/>
    </source>
</evidence>
<dbReference type="PANTHER" id="PTHR43429">
    <property type="entry name" value="PYRIDINE NUCLEOTIDE-DISULFIDE OXIDOREDUCTASE DOMAIN-CONTAINING"/>
    <property type="match status" value="1"/>
</dbReference>
<dbReference type="InterPro" id="IPR016156">
    <property type="entry name" value="FAD/NAD-linked_Rdtase_dimer_sf"/>
</dbReference>
<sequence>MKVIIIGAVAAGASTATRLRRLNDEVEIKIFEKGPYPSYSNCAIPNFLSRDVKSYENLLLNSPESFKTRFNIDVEVNSEVTKVFPEEKKIEIKSDGKTYTEDYDKLVVATGAEAIVPSFIKGVDLPHVFTVKTVPDVVKLDNFLRENEKKKVTVIGGGFIGLEVMENLKRAGFEVSIVEATNQVMAPVDYEIATIIHKEIHDNGVDLYLEDPVSEITEKEVILKSGNRIKTDAVVLAIGVRPTSKILEVAGAKVDDRGYLEISDTYETSLKDVYAVGDVVKKEDFMLGGLTNLELAGPAQKQARALADHLAGRKSKPVSVIGSSAVRVFDLNIACTGLNEKKLKDNNIEYKTSYVIPMDKVGIIGGANPIFMKLIFDEEGKLLGAQAAGRGTVDKRIDVVAAYIKMNGKLEDLYEYEHAYAPYFAPPKDAVHLAAMVGQNILNGDVRCVTMKDLRSLYEEGAYIVDVREKNEFENGHIKGAHNIPLTEIRDRIEEVPKDVPVYLHCRSSQRSYYAYTFLRENGYNNIYNIQGSYLWFSLYEYFDDLRLKREPIFTKYNFK</sequence>
<dbReference type="PROSITE" id="PS50206">
    <property type="entry name" value="RHODANESE_3"/>
    <property type="match status" value="1"/>
</dbReference>
<evidence type="ECO:0000256" key="2">
    <source>
        <dbReference type="ARBA" id="ARBA00009130"/>
    </source>
</evidence>
<dbReference type="Gene3D" id="3.50.50.60">
    <property type="entry name" value="FAD/NAD(P)-binding domain"/>
    <property type="match status" value="2"/>
</dbReference>
<dbReference type="STRING" id="862517.HMPREF9225_1958"/>
<dbReference type="InterPro" id="IPR004099">
    <property type="entry name" value="Pyr_nucl-diS_OxRdtase_dimer"/>
</dbReference>
<protein>
    <submittedName>
        <fullName evidence="6">Pyridine nucleotide-disulfide oxidoreductase</fullName>
    </submittedName>
</protein>
<name>E0NP69_9FIRM</name>
<feature type="domain" description="Rhodanese" evidence="5">
    <location>
        <begin position="458"/>
        <end position="542"/>
    </location>
</feature>
<dbReference type="InterPro" id="IPR050260">
    <property type="entry name" value="FAD-bd_OxRdtase"/>
</dbReference>
<dbReference type="Gene3D" id="3.40.250.10">
    <property type="entry name" value="Rhodanese-like domain"/>
    <property type="match status" value="1"/>
</dbReference>